<dbReference type="OrthoDB" id="118550at2759"/>
<evidence type="ECO:0000313" key="3">
    <source>
        <dbReference type="Proteomes" id="UP001153678"/>
    </source>
</evidence>
<name>A0A9W4WUI9_9GLOM</name>
<sequence>MGEKRPISKDALFDIFKNQNEAALRSPTPSHLLNRSGNSAFRTPSLGTTPVNYNLSLHQRAEQLLFLNQLNFNSFKPNSPSTTGNSHEKMENQLKSPIRPLPVQGFSLELIKWHLKVVSINDIFVPEVSDRINLWVVLSGIIKGTRFSEGLVKSFEDGFPEDWRELLLAELEPSYQGEGIEMNFDSSVNSIGDGENQGEGIETNLHSNVNFIGDGENQGKGIETKLHSIVNSNGENQSEGIETNLHSSVNSIGDGENRGEGIETNFDSSVNSIGDGENQGEVIETNLHSLVNSIVDGEIKSFSGRRIRAPGNWWEINSEIKVKEEKIEPKKRKLSSIGKRTSSSSIEKHTPSSTQRNSSPNSGKRSRKRRTIQKDNTTENTKKPSHNDIANETNINETNTEETMVDIPRHEVYVLVEARR</sequence>
<keyword evidence="3" id="KW-1185">Reference proteome</keyword>
<dbReference type="AlphaFoldDB" id="A0A9W4WUI9"/>
<dbReference type="Proteomes" id="UP001153678">
    <property type="component" value="Unassembled WGS sequence"/>
</dbReference>
<accession>A0A9W4WUI9</accession>
<proteinExistence type="predicted"/>
<protein>
    <submittedName>
        <fullName evidence="2">18552_t:CDS:1</fullName>
    </submittedName>
</protein>
<feature type="compositionally biased region" description="Polar residues" evidence="1">
    <location>
        <begin position="351"/>
        <end position="363"/>
    </location>
</feature>
<organism evidence="2 3">
    <name type="scientific">Funneliformis geosporum</name>
    <dbReference type="NCBI Taxonomy" id="1117311"/>
    <lineage>
        <taxon>Eukaryota</taxon>
        <taxon>Fungi</taxon>
        <taxon>Fungi incertae sedis</taxon>
        <taxon>Mucoromycota</taxon>
        <taxon>Glomeromycotina</taxon>
        <taxon>Glomeromycetes</taxon>
        <taxon>Glomerales</taxon>
        <taxon>Glomeraceae</taxon>
        <taxon>Funneliformis</taxon>
    </lineage>
</organism>
<feature type="compositionally biased region" description="Low complexity" evidence="1">
    <location>
        <begin position="335"/>
        <end position="345"/>
    </location>
</feature>
<reference evidence="2" key="1">
    <citation type="submission" date="2022-08" db="EMBL/GenBank/DDBJ databases">
        <authorList>
            <person name="Kallberg Y."/>
            <person name="Tangrot J."/>
            <person name="Rosling A."/>
        </authorList>
    </citation>
    <scope>NUCLEOTIDE SEQUENCE</scope>
    <source>
        <strain evidence="2">Wild A</strain>
    </source>
</reference>
<evidence type="ECO:0000313" key="2">
    <source>
        <dbReference type="EMBL" id="CAI2173159.1"/>
    </source>
</evidence>
<dbReference type="EMBL" id="CAMKVN010001024">
    <property type="protein sequence ID" value="CAI2173159.1"/>
    <property type="molecule type" value="Genomic_DNA"/>
</dbReference>
<feature type="compositionally biased region" description="Basic and acidic residues" evidence="1">
    <location>
        <begin position="372"/>
        <end position="386"/>
    </location>
</feature>
<comment type="caution">
    <text evidence="2">The sequence shown here is derived from an EMBL/GenBank/DDBJ whole genome shotgun (WGS) entry which is preliminary data.</text>
</comment>
<feature type="region of interest" description="Disordered" evidence="1">
    <location>
        <begin position="326"/>
        <end position="405"/>
    </location>
</feature>
<evidence type="ECO:0000256" key="1">
    <source>
        <dbReference type="SAM" id="MobiDB-lite"/>
    </source>
</evidence>
<gene>
    <name evidence="2" type="ORF">FWILDA_LOCUS5946</name>
</gene>